<dbReference type="SMART" id="SM00100">
    <property type="entry name" value="cNMP"/>
    <property type="match status" value="2"/>
</dbReference>
<feature type="domain" description="Rhodanese" evidence="2">
    <location>
        <begin position="270"/>
        <end position="347"/>
    </location>
</feature>
<dbReference type="Proteomes" id="UP001204445">
    <property type="component" value="Unassembled WGS sequence"/>
</dbReference>
<dbReference type="PANTHER" id="PTHR11635">
    <property type="entry name" value="CAMP-DEPENDENT PROTEIN KINASE REGULATORY CHAIN"/>
    <property type="match status" value="1"/>
</dbReference>
<sequence length="352" mass="38566">MSKKPVDKALLKKLVPASALNGENFEELAAKAFQEEVAAGQVIFKQGDRDKTNAYVLDGEVELTDAQGGKRRVAAGSDEARHPLANHQPRNETAVAATACQIARLDGDLLDILLTWDQLSGIEVDEISDSDDEEEDDSADWMTRILQSKAFLQVPPANIQAMFMRMQEVPVRAGESVIRQGEEGDCYYIIKSGKCKVTRTSKTGSELTLAQLGDGDAFGEEALLSEAKRNANVVMTTDGTLMRLSKDDFNSLLKAPMLSWVSRQQAEEMVRQGAVMMDVRLESEYQNNGLENSLNIPLFMLRLKVDNLDPGKTYIAYCDTGRRSSAAAFLLSERGLQAYCLQGGLVESDSAG</sequence>
<organism evidence="3 4">
    <name type="scientific">Methylohalomonas lacus</name>
    <dbReference type="NCBI Taxonomy" id="398773"/>
    <lineage>
        <taxon>Bacteria</taxon>
        <taxon>Pseudomonadati</taxon>
        <taxon>Pseudomonadota</taxon>
        <taxon>Gammaproteobacteria</taxon>
        <taxon>Methylohalomonadales</taxon>
        <taxon>Methylohalomonadaceae</taxon>
        <taxon>Methylohalomonas</taxon>
    </lineage>
</organism>
<accession>A0AAE3L4R0</accession>
<dbReference type="InterPro" id="IPR000595">
    <property type="entry name" value="cNMP-bd_dom"/>
</dbReference>
<dbReference type="PRINTS" id="PR00103">
    <property type="entry name" value="CAMPKINASE"/>
</dbReference>
<dbReference type="InterPro" id="IPR001763">
    <property type="entry name" value="Rhodanese-like_dom"/>
</dbReference>
<dbReference type="PROSITE" id="PS50042">
    <property type="entry name" value="CNMP_BINDING_3"/>
    <property type="match status" value="2"/>
</dbReference>
<dbReference type="PANTHER" id="PTHR11635:SF152">
    <property type="entry name" value="CAMP-DEPENDENT PROTEIN KINASE TYPE I REGULATORY SUBUNIT-RELATED"/>
    <property type="match status" value="1"/>
</dbReference>
<dbReference type="PROSITE" id="PS50206">
    <property type="entry name" value="RHODANESE_3"/>
    <property type="match status" value="1"/>
</dbReference>
<dbReference type="SMART" id="SM00450">
    <property type="entry name" value="RHOD"/>
    <property type="match status" value="1"/>
</dbReference>
<evidence type="ECO:0000259" key="2">
    <source>
        <dbReference type="PROSITE" id="PS50206"/>
    </source>
</evidence>
<dbReference type="InterPro" id="IPR018490">
    <property type="entry name" value="cNMP-bd_dom_sf"/>
</dbReference>
<dbReference type="GO" id="GO:0034236">
    <property type="term" value="F:protein kinase A catalytic subunit binding"/>
    <property type="evidence" value="ECO:0007669"/>
    <property type="project" value="TreeGrafter"/>
</dbReference>
<dbReference type="AlphaFoldDB" id="A0AAE3L4R0"/>
<proteinExistence type="predicted"/>
<gene>
    <name evidence="3" type="ORF">J2T55_002334</name>
</gene>
<dbReference type="GO" id="GO:0004862">
    <property type="term" value="F:cAMP-dependent protein kinase inhibitor activity"/>
    <property type="evidence" value="ECO:0007669"/>
    <property type="project" value="TreeGrafter"/>
</dbReference>
<dbReference type="CDD" id="cd00158">
    <property type="entry name" value="RHOD"/>
    <property type="match status" value="1"/>
</dbReference>
<keyword evidence="4" id="KW-1185">Reference proteome</keyword>
<dbReference type="Pfam" id="PF00027">
    <property type="entry name" value="cNMP_binding"/>
    <property type="match status" value="2"/>
</dbReference>
<dbReference type="GO" id="GO:0030552">
    <property type="term" value="F:cAMP binding"/>
    <property type="evidence" value="ECO:0007669"/>
    <property type="project" value="TreeGrafter"/>
</dbReference>
<dbReference type="InterPro" id="IPR050503">
    <property type="entry name" value="cAMP-dep_PK_reg_su-like"/>
</dbReference>
<dbReference type="InterPro" id="IPR014710">
    <property type="entry name" value="RmlC-like_jellyroll"/>
</dbReference>
<protein>
    <submittedName>
        <fullName evidence="3">CRP-like cAMP-binding protein</fullName>
    </submittedName>
</protein>
<dbReference type="GO" id="GO:0005829">
    <property type="term" value="C:cytosol"/>
    <property type="evidence" value="ECO:0007669"/>
    <property type="project" value="TreeGrafter"/>
</dbReference>
<dbReference type="RefSeq" id="WP_259056977.1">
    <property type="nucleotide sequence ID" value="NZ_JANUCT010000019.1"/>
</dbReference>
<comment type="caution">
    <text evidence="3">The sequence shown here is derived from an EMBL/GenBank/DDBJ whole genome shotgun (WGS) entry which is preliminary data.</text>
</comment>
<dbReference type="EMBL" id="JANUCT010000019">
    <property type="protein sequence ID" value="MCS3904298.1"/>
    <property type="molecule type" value="Genomic_DNA"/>
</dbReference>
<feature type="domain" description="Cyclic nucleotide-binding" evidence="1">
    <location>
        <begin position="16"/>
        <end position="114"/>
    </location>
</feature>
<reference evidence="3" key="1">
    <citation type="submission" date="2022-08" db="EMBL/GenBank/DDBJ databases">
        <title>Genomic Encyclopedia of Type Strains, Phase III (KMG-III): the genomes of soil and plant-associated and newly described type strains.</title>
        <authorList>
            <person name="Whitman W."/>
        </authorList>
    </citation>
    <scope>NUCLEOTIDE SEQUENCE</scope>
    <source>
        <strain evidence="3">HMT 1</strain>
    </source>
</reference>
<dbReference type="Gene3D" id="2.60.120.10">
    <property type="entry name" value="Jelly Rolls"/>
    <property type="match status" value="2"/>
</dbReference>
<dbReference type="PROSITE" id="PS00888">
    <property type="entry name" value="CNMP_BINDING_1"/>
    <property type="match status" value="1"/>
</dbReference>
<dbReference type="GO" id="GO:0005952">
    <property type="term" value="C:cAMP-dependent protein kinase complex"/>
    <property type="evidence" value="ECO:0007669"/>
    <property type="project" value="InterPro"/>
</dbReference>
<dbReference type="Gene3D" id="3.40.250.10">
    <property type="entry name" value="Rhodanese-like domain"/>
    <property type="match status" value="1"/>
</dbReference>
<dbReference type="InterPro" id="IPR018488">
    <property type="entry name" value="cNMP-bd_CS"/>
</dbReference>
<dbReference type="InterPro" id="IPR036873">
    <property type="entry name" value="Rhodanese-like_dom_sf"/>
</dbReference>
<dbReference type="SUPFAM" id="SSF52821">
    <property type="entry name" value="Rhodanese/Cell cycle control phosphatase"/>
    <property type="match status" value="1"/>
</dbReference>
<dbReference type="Pfam" id="PF00581">
    <property type="entry name" value="Rhodanese"/>
    <property type="match status" value="1"/>
</dbReference>
<dbReference type="SUPFAM" id="SSF51206">
    <property type="entry name" value="cAMP-binding domain-like"/>
    <property type="match status" value="2"/>
</dbReference>
<name>A0AAE3L4R0_9GAMM</name>
<evidence type="ECO:0000259" key="1">
    <source>
        <dbReference type="PROSITE" id="PS50042"/>
    </source>
</evidence>
<feature type="domain" description="Cyclic nucleotide-binding" evidence="1">
    <location>
        <begin position="150"/>
        <end position="253"/>
    </location>
</feature>
<dbReference type="CDD" id="cd00038">
    <property type="entry name" value="CAP_ED"/>
    <property type="match status" value="2"/>
</dbReference>
<evidence type="ECO:0000313" key="4">
    <source>
        <dbReference type="Proteomes" id="UP001204445"/>
    </source>
</evidence>
<evidence type="ECO:0000313" key="3">
    <source>
        <dbReference type="EMBL" id="MCS3904298.1"/>
    </source>
</evidence>